<evidence type="ECO:0000256" key="7">
    <source>
        <dbReference type="ARBA" id="ARBA00023136"/>
    </source>
</evidence>
<reference evidence="12" key="1">
    <citation type="submission" date="2025-08" db="UniProtKB">
        <authorList>
            <consortium name="RefSeq"/>
        </authorList>
    </citation>
    <scope>IDENTIFICATION</scope>
    <source>
        <tissue evidence="12">Thorax and Abdomen</tissue>
    </source>
</reference>
<dbReference type="GO" id="GO:0005886">
    <property type="term" value="C:plasma membrane"/>
    <property type="evidence" value="ECO:0007669"/>
    <property type="project" value="UniProtKB-SubCell"/>
</dbReference>
<dbReference type="Proteomes" id="UP000829291">
    <property type="component" value="Chromosome 6"/>
</dbReference>
<evidence type="ECO:0000256" key="1">
    <source>
        <dbReference type="ARBA" id="ARBA00004651"/>
    </source>
</evidence>
<evidence type="ECO:0000256" key="3">
    <source>
        <dbReference type="ARBA" id="ARBA00022606"/>
    </source>
</evidence>
<keyword evidence="7 10" id="KW-0472">Membrane</keyword>
<dbReference type="InParanoid" id="A0A6J0C0W6"/>
<dbReference type="InterPro" id="IPR004117">
    <property type="entry name" value="7tm6_olfct_rcpt"/>
</dbReference>
<evidence type="ECO:0000313" key="11">
    <source>
        <dbReference type="Proteomes" id="UP000829291"/>
    </source>
</evidence>
<evidence type="ECO:0000256" key="4">
    <source>
        <dbReference type="ARBA" id="ARBA00022692"/>
    </source>
</evidence>
<feature type="transmembrane region" description="Helical" evidence="10">
    <location>
        <begin position="128"/>
        <end position="146"/>
    </location>
</feature>
<keyword evidence="11" id="KW-1185">Reference proteome</keyword>
<dbReference type="GeneID" id="107224599"/>
<dbReference type="Pfam" id="PF02949">
    <property type="entry name" value="7tm_6"/>
    <property type="match status" value="2"/>
</dbReference>
<dbReference type="RefSeq" id="XP_015520195.2">
    <property type="nucleotide sequence ID" value="XM_015664709.2"/>
</dbReference>
<comment type="caution">
    <text evidence="10">Lacks conserved residue(s) required for the propagation of feature annotation.</text>
</comment>
<keyword evidence="5 10" id="KW-0552">Olfaction</keyword>
<evidence type="ECO:0000256" key="5">
    <source>
        <dbReference type="ARBA" id="ARBA00022725"/>
    </source>
</evidence>
<dbReference type="AlphaFoldDB" id="A0A6J0C0W6"/>
<proteinExistence type="inferred from homology"/>
<keyword evidence="6 10" id="KW-1133">Transmembrane helix</keyword>
<comment type="subcellular location">
    <subcellularLocation>
        <location evidence="1 10">Cell membrane</location>
        <topology evidence="1 10">Multi-pass membrane protein</topology>
    </subcellularLocation>
</comment>
<dbReference type="OrthoDB" id="8185860at2759"/>
<sequence length="365" mass="40431">MPEQKSFDDAAGIIKFSLQFFGVLPLNGPPTIWKKQLSKFLTAFTILCVSSIIVQVIHLLLSTNLGVDKSIDTLNTVAAVAGGGLRMIFIAWNRNKIWRLMSTCEALWQDASPIELRIISVWTNRAKLLSLSLCLTTVVGAAMWIFSPIIKQVTPGAVVSSRSWPYQINMDSSLSPRYEIIYAVQSASAVVCLCSIIGCDLVSPFLALNVCGQLKLIQSWLANIAKKDFCTQLEESVCYSNLAQAMAGLYMLGISAARLTRIQGSEIFQFFSTFSLAIGQLFLSCWPAECLITESTMVAESIYAIPWYRCSLRIRNMVFFMMEQSQRPARLTAGKFVTYSLATLGSIISSAMSLFMLLRTIYSTT</sequence>
<dbReference type="GO" id="GO:0005549">
    <property type="term" value="F:odorant binding"/>
    <property type="evidence" value="ECO:0007669"/>
    <property type="project" value="InterPro"/>
</dbReference>
<name>A0A6J0C0W6_NEOLC</name>
<keyword evidence="9 10" id="KW-0807">Transducer</keyword>
<evidence type="ECO:0000256" key="10">
    <source>
        <dbReference type="RuleBase" id="RU351113"/>
    </source>
</evidence>
<feature type="transmembrane region" description="Helical" evidence="10">
    <location>
        <begin position="40"/>
        <end position="61"/>
    </location>
</feature>
<feature type="transmembrane region" description="Helical" evidence="10">
    <location>
        <begin position="73"/>
        <end position="92"/>
    </location>
</feature>
<dbReference type="GO" id="GO:0007165">
    <property type="term" value="P:signal transduction"/>
    <property type="evidence" value="ECO:0007669"/>
    <property type="project" value="UniProtKB-KW"/>
</dbReference>
<keyword evidence="4 10" id="KW-0812">Transmembrane</keyword>
<dbReference type="GO" id="GO:0004984">
    <property type="term" value="F:olfactory receptor activity"/>
    <property type="evidence" value="ECO:0007669"/>
    <property type="project" value="InterPro"/>
</dbReference>
<evidence type="ECO:0000256" key="2">
    <source>
        <dbReference type="ARBA" id="ARBA00022475"/>
    </source>
</evidence>
<comment type="similarity">
    <text evidence="10">Belongs to the insect chemoreceptor superfamily. Heteromeric odorant receptor channel (TC 1.A.69) family.</text>
</comment>
<keyword evidence="8 10" id="KW-0675">Receptor</keyword>
<feature type="transmembrane region" description="Helical" evidence="10">
    <location>
        <begin position="180"/>
        <end position="208"/>
    </location>
</feature>
<evidence type="ECO:0000256" key="9">
    <source>
        <dbReference type="ARBA" id="ARBA00023224"/>
    </source>
</evidence>
<evidence type="ECO:0000256" key="6">
    <source>
        <dbReference type="ARBA" id="ARBA00022989"/>
    </source>
</evidence>
<keyword evidence="2" id="KW-1003">Cell membrane</keyword>
<keyword evidence="3 10" id="KW-0716">Sensory transduction</keyword>
<dbReference type="KEGG" id="nlo:107224599"/>
<gene>
    <name evidence="12" type="primary">LOC107224599</name>
</gene>
<accession>A0A6J0C0W6</accession>
<dbReference type="PANTHER" id="PTHR21137:SF35">
    <property type="entry name" value="ODORANT RECEPTOR 19A-RELATED"/>
    <property type="match status" value="1"/>
</dbReference>
<feature type="transmembrane region" description="Helical" evidence="10">
    <location>
        <begin position="336"/>
        <end position="358"/>
    </location>
</feature>
<dbReference type="PANTHER" id="PTHR21137">
    <property type="entry name" value="ODORANT RECEPTOR"/>
    <property type="match status" value="1"/>
</dbReference>
<evidence type="ECO:0000313" key="12">
    <source>
        <dbReference type="RefSeq" id="XP_015520195.2"/>
    </source>
</evidence>
<organism evidence="12">
    <name type="scientific">Neodiprion lecontei</name>
    <name type="common">Redheaded pine sawfly</name>
    <dbReference type="NCBI Taxonomy" id="441921"/>
    <lineage>
        <taxon>Eukaryota</taxon>
        <taxon>Metazoa</taxon>
        <taxon>Ecdysozoa</taxon>
        <taxon>Arthropoda</taxon>
        <taxon>Hexapoda</taxon>
        <taxon>Insecta</taxon>
        <taxon>Pterygota</taxon>
        <taxon>Neoptera</taxon>
        <taxon>Endopterygota</taxon>
        <taxon>Hymenoptera</taxon>
        <taxon>Tenthredinoidea</taxon>
        <taxon>Diprionidae</taxon>
        <taxon>Diprioninae</taxon>
        <taxon>Neodiprion</taxon>
    </lineage>
</organism>
<protein>
    <recommendedName>
        <fullName evidence="10">Odorant receptor</fullName>
    </recommendedName>
</protein>
<evidence type="ECO:0000256" key="8">
    <source>
        <dbReference type="ARBA" id="ARBA00023170"/>
    </source>
</evidence>